<evidence type="ECO:0000256" key="13">
    <source>
        <dbReference type="SAM" id="Phobius"/>
    </source>
</evidence>
<evidence type="ECO:0000256" key="1">
    <source>
        <dbReference type="ARBA" id="ARBA00004477"/>
    </source>
</evidence>
<dbReference type="InterPro" id="IPR021149">
    <property type="entry name" value="OligosaccharylTrfase_OST3/OST6"/>
</dbReference>
<dbReference type="GO" id="GO:0018279">
    <property type="term" value="P:protein N-linked glycosylation via asparagine"/>
    <property type="evidence" value="ECO:0007669"/>
    <property type="project" value="UniProtKB-ARBA"/>
</dbReference>
<keyword evidence="9" id="KW-0460">Magnesium</keyword>
<keyword evidence="11 13" id="KW-0472">Membrane</keyword>
<accession>A0A212C312</accession>
<proteinExistence type="inferred from homology"/>
<evidence type="ECO:0000256" key="11">
    <source>
        <dbReference type="ARBA" id="ARBA00023136"/>
    </source>
</evidence>
<evidence type="ECO:0000256" key="10">
    <source>
        <dbReference type="ARBA" id="ARBA00022989"/>
    </source>
</evidence>
<dbReference type="AlphaFoldDB" id="A0A212C312"/>
<dbReference type="Proteomes" id="UP000242450">
    <property type="component" value="Chromosome 32"/>
</dbReference>
<keyword evidence="12" id="KW-1015">Disulfide bond</keyword>
<feature type="non-terminal residue" evidence="14">
    <location>
        <position position="1"/>
    </location>
</feature>
<dbReference type="FunFam" id="3.40.30.10:FF:000009">
    <property type="entry name" value="Tumor suppressor candidate 3"/>
    <property type="match status" value="1"/>
</dbReference>
<evidence type="ECO:0000256" key="8">
    <source>
        <dbReference type="ARBA" id="ARBA00022824"/>
    </source>
</evidence>
<dbReference type="OrthoDB" id="67566at2759"/>
<dbReference type="Pfam" id="PF04756">
    <property type="entry name" value="OST3_OST6"/>
    <property type="match status" value="1"/>
</dbReference>
<feature type="non-terminal residue" evidence="14">
    <location>
        <position position="691"/>
    </location>
</feature>
<evidence type="ECO:0000256" key="9">
    <source>
        <dbReference type="ARBA" id="ARBA00022842"/>
    </source>
</evidence>
<dbReference type="Gene3D" id="3.40.30.10">
    <property type="entry name" value="Glutaredoxin"/>
    <property type="match status" value="1"/>
</dbReference>
<comment type="subunit">
    <text evidence="4">Accessory component of the STT3B-containing form of the oligosaccharyltransferase (OST) complex. OST exists in two different complex forms which contain common core subunits RPN1, RPN2, OST48, OST4, DAD1 and TMEM258, either STT3A or STT3B as catalytic subunits, and form-specific accessory subunits. OST can form stable complexes with the Sec61 complex or with both the Sec61 and TRAP complexes. The association of TUSC3 or MAGT1 with the STT3B-containing complex seems to be mutually exclusvice.</text>
</comment>
<keyword evidence="6 13" id="KW-0812">Transmembrane</keyword>
<evidence type="ECO:0000256" key="12">
    <source>
        <dbReference type="ARBA" id="ARBA00023157"/>
    </source>
</evidence>
<keyword evidence="15" id="KW-1185">Reference proteome</keyword>
<protein>
    <submittedName>
        <fullName evidence="14">TUSC3</fullName>
    </submittedName>
</protein>
<keyword evidence="5" id="KW-0813">Transport</keyword>
<name>A0A212C312_CEREH</name>
<evidence type="ECO:0000256" key="4">
    <source>
        <dbReference type="ARBA" id="ARBA00011149"/>
    </source>
</evidence>
<organism evidence="14 15">
    <name type="scientific">Cervus elaphus hippelaphus</name>
    <name type="common">European red deer</name>
    <dbReference type="NCBI Taxonomy" id="46360"/>
    <lineage>
        <taxon>Eukaryota</taxon>
        <taxon>Metazoa</taxon>
        <taxon>Chordata</taxon>
        <taxon>Craniata</taxon>
        <taxon>Vertebrata</taxon>
        <taxon>Euteleostomi</taxon>
        <taxon>Mammalia</taxon>
        <taxon>Eutheria</taxon>
        <taxon>Laurasiatheria</taxon>
        <taxon>Artiodactyla</taxon>
        <taxon>Ruminantia</taxon>
        <taxon>Pecora</taxon>
        <taxon>Cervidae</taxon>
        <taxon>Cervinae</taxon>
        <taxon>Cervus</taxon>
    </lineage>
</organism>
<evidence type="ECO:0000313" key="15">
    <source>
        <dbReference type="Proteomes" id="UP000242450"/>
    </source>
</evidence>
<evidence type="ECO:0000256" key="6">
    <source>
        <dbReference type="ARBA" id="ARBA00022692"/>
    </source>
</evidence>
<comment type="pathway">
    <text evidence="2">Protein modification; protein glycosylation.</text>
</comment>
<gene>
    <name evidence="14" type="ORF">Celaphus_00019286</name>
</gene>
<evidence type="ECO:0000256" key="7">
    <source>
        <dbReference type="ARBA" id="ARBA00022729"/>
    </source>
</evidence>
<feature type="transmembrane region" description="Helical" evidence="13">
    <location>
        <begin position="12"/>
        <end position="32"/>
    </location>
</feature>
<evidence type="ECO:0000256" key="5">
    <source>
        <dbReference type="ARBA" id="ARBA00022448"/>
    </source>
</evidence>
<evidence type="ECO:0000256" key="2">
    <source>
        <dbReference type="ARBA" id="ARBA00004922"/>
    </source>
</evidence>
<dbReference type="GO" id="GO:0015095">
    <property type="term" value="F:magnesium ion transmembrane transporter activity"/>
    <property type="evidence" value="ECO:0007669"/>
    <property type="project" value="UniProtKB-ARBA"/>
</dbReference>
<dbReference type="PANTHER" id="PTHR12692">
    <property type="entry name" value="DOLICHYL-DIPHOSPHOOLIGOSACCHARIDE--PROTEIN GLYCOSYLTRANSFERASE-RELATED"/>
    <property type="match status" value="1"/>
</dbReference>
<dbReference type="EMBL" id="MKHE01000032">
    <property type="protein sequence ID" value="OWK00375.1"/>
    <property type="molecule type" value="Genomic_DNA"/>
</dbReference>
<evidence type="ECO:0000313" key="14">
    <source>
        <dbReference type="EMBL" id="OWK00375.1"/>
    </source>
</evidence>
<keyword evidence="7" id="KW-0732">Signal</keyword>
<dbReference type="UniPathway" id="UPA00378"/>
<dbReference type="CDD" id="cd02947">
    <property type="entry name" value="TRX_family"/>
    <property type="match status" value="1"/>
</dbReference>
<comment type="caution">
    <text evidence="14">The sequence shown here is derived from an EMBL/GenBank/DDBJ whole genome shotgun (WGS) entry which is preliminary data.</text>
</comment>
<keyword evidence="8" id="KW-0256">Endoplasmic reticulum</keyword>
<dbReference type="InterPro" id="IPR036249">
    <property type="entry name" value="Thioredoxin-like_sf"/>
</dbReference>
<comment type="subcellular location">
    <subcellularLocation>
        <location evidence="1">Endoplasmic reticulum membrane</location>
        <topology evidence="1">Multi-pass membrane protein</topology>
    </subcellularLocation>
</comment>
<evidence type="ECO:0000256" key="3">
    <source>
        <dbReference type="ARBA" id="ARBA00009561"/>
    </source>
</evidence>
<sequence length="691" mass="77391">FTGRKSDRVKINFVLFLGQLGAVCLLAVTIVYKVTQNLLAEKVEQLMEWSSRRSVFRMNDWKGLIEELYQTCALQLLFKPVWMLGHSSTALFRLHFLNYILRLANEEYQILANSWRYSSAFCNKLFFSKVDYDEGTDIFQQLNINSAPTFMHFPPKGRPKRADTFDLQRIGFAAEQLAKWIADRTDVHIRVFRPPNYSGTIALALLVSLVGGLLYLRRNNLEFIYNKTGWAMVSLAGQGRTGMKAVGRRPNDNVCWFQWIKQDVSENTAEMGVRVTGAPRKRPAGLESQIACELNPLAWCPRDRVLLEGKMAPSHRLAPSTEQGKKNMMAVHVSLQRNSYGLLHGSSCPAEPWEQQTDPEGTSVPPGLSAMIFLEAELRLTSEVVIRDRARALAQNLPAERQGIRPSGRAPFVSRGVAGTTEHRVSVLPRAVIRCLCVRPPVYAGISSHWKSPLAESYLALVTEGSGSEVAGNRSSAVVSSSKLQGSSLTSISERYDPDVGSSVQWVCSIVLPGKSTTNHPVSLFALDDSKLQDILVSSMRTNRNMATWRNSKVTDGTIDTSSLLRQARHHDIMKKDAEKEEEEKKEDVISLDPAVTSSLQVTMMTVHPIDVPADHNSITIISDFVNDDSKMNFKKFFKPPIHWYSKQAANLLAAEKKKSRVGWHSVLTGVDPQPIYLPILKYSRDKTTKL</sequence>
<comment type="similarity">
    <text evidence="3">Belongs to the OST3/OST6 family.</text>
</comment>
<reference evidence="14 15" key="1">
    <citation type="journal article" date="2018" name="Mol. Genet. Genomics">
        <title>The red deer Cervus elaphus genome CerEla1.0: sequencing, annotating, genes, and chromosomes.</title>
        <authorList>
            <person name="Bana N.A."/>
            <person name="Nyiri A."/>
            <person name="Nagy J."/>
            <person name="Frank K."/>
            <person name="Nagy T."/>
            <person name="Steger V."/>
            <person name="Schiller M."/>
            <person name="Lakatos P."/>
            <person name="Sugar L."/>
            <person name="Horn P."/>
            <person name="Barta E."/>
            <person name="Orosz L."/>
        </authorList>
    </citation>
    <scope>NUCLEOTIDE SEQUENCE [LARGE SCALE GENOMIC DNA]</scope>
    <source>
        <strain evidence="14">Hungarian</strain>
    </source>
</reference>
<dbReference type="GO" id="GO:0008250">
    <property type="term" value="C:oligosaccharyltransferase complex"/>
    <property type="evidence" value="ECO:0007669"/>
    <property type="project" value="TreeGrafter"/>
</dbReference>
<dbReference type="SUPFAM" id="SSF52833">
    <property type="entry name" value="Thioredoxin-like"/>
    <property type="match status" value="1"/>
</dbReference>
<keyword evidence="10 13" id="KW-1133">Transmembrane helix</keyword>
<dbReference type="PANTHER" id="PTHR12692:SF1">
    <property type="entry name" value="TUMOR SUPPRESSOR CANDIDATE 3"/>
    <property type="match status" value="1"/>
</dbReference>